<name>A0AAE0WFP4_9PEZI</name>
<evidence type="ECO:0000313" key="3">
    <source>
        <dbReference type="EMBL" id="KAK3671593.1"/>
    </source>
</evidence>
<comment type="caution">
    <text evidence="3">The sequence shown here is derived from an EMBL/GenBank/DDBJ whole genome shotgun (WGS) entry which is preliminary data.</text>
</comment>
<dbReference type="Proteomes" id="UP001274830">
    <property type="component" value="Unassembled WGS sequence"/>
</dbReference>
<dbReference type="InterPro" id="IPR056599">
    <property type="entry name" value="AAA_lid_fung"/>
</dbReference>
<dbReference type="Pfam" id="PF23232">
    <property type="entry name" value="AAA_lid_13"/>
    <property type="match status" value="1"/>
</dbReference>
<sequence>MAGDDEKKLEDDRRSDGEGRGDRDRKPNGERKHESAKKVDGLVTLEQKIAQFENKIAMLESRLSAQESNGKRAESKSARDRNTKADEPGSRANSPAPSSPDASAPKPRIRVVVSKQDIDGERVDTDENSSSEAPPMKEHDNVATLWKYVWRSSGTLEVFDLNLCALLKKLLAHYPPFNHFLGNRVEIDSPYEPLIFNWDAIVAESELQTGDDGVLRARLDLRDLIVAIRKGSGDPKLDEFFRSRDDLRRENAISFDTLWTIFPPGTLVFGQVFLDEPQLFMVEDQYETWPRDNEFSRRSGTPTIWELDCFMYDYTGNSFQRQSVKLPFREFTGATPILQLPYRPIEALGDKEREELMAKLLKRGRGFRDFCVARNDTRMYNYAGKAMIDHRGYRRQAASYDADDSDSDDDRRRRRRGRASVVQRQETLSISSTNVMVDYLSYFQHGPNVRQRWSVSKLGETSVSDDVWNCMCTDCQDNEGRNRLKPQYDGMNGVDDRDLWEDLQFQLCAPRVLGYILKDKAWAQFAVSKLAYMSQEDERTVMSKLVLDGDDGGQSQKDLLLNLVKHHGMKDSSKYSLEDIVVDKGKGLVFLLYGAPGVGKTSTAQMVARAARKPLLSISVADVGVDAAAVERNLQALFDLATSWSAILLIDEADVFLQSRSKGQYGPSAEGSALVSVFLRVLEYYRGILFLTTNQIAQFDVAVQSRVHIAFKYNGLNKRQTVKIFMDFLEQLDDRGLVSDPDDIADWVKEDFYKLKFDGRQIRNIISSAMGFARGQQHTKPTTKLTKKHLKAIVENVQEFHDDLAGQMQRWQDAQAMAGIGVMK</sequence>
<dbReference type="PANTHER" id="PTHR46411:SF2">
    <property type="entry name" value="AAA+ ATPASE DOMAIN-CONTAINING PROTEIN"/>
    <property type="match status" value="1"/>
</dbReference>
<evidence type="ECO:0000313" key="4">
    <source>
        <dbReference type="Proteomes" id="UP001274830"/>
    </source>
</evidence>
<feature type="region of interest" description="Disordered" evidence="1">
    <location>
        <begin position="63"/>
        <end position="137"/>
    </location>
</feature>
<dbReference type="PANTHER" id="PTHR46411">
    <property type="entry name" value="FAMILY ATPASE, PUTATIVE-RELATED"/>
    <property type="match status" value="1"/>
</dbReference>
<dbReference type="InterPro" id="IPR054289">
    <property type="entry name" value="DUF7025"/>
</dbReference>
<proteinExistence type="predicted"/>
<feature type="compositionally biased region" description="Basic and acidic residues" evidence="1">
    <location>
        <begin position="116"/>
        <end position="125"/>
    </location>
</feature>
<dbReference type="EMBL" id="JAUTXT010000041">
    <property type="protein sequence ID" value="KAK3671593.1"/>
    <property type="molecule type" value="Genomic_DNA"/>
</dbReference>
<feature type="region of interest" description="Disordered" evidence="1">
    <location>
        <begin position="397"/>
        <end position="420"/>
    </location>
</feature>
<feature type="region of interest" description="Disordered" evidence="1">
    <location>
        <begin position="1"/>
        <end position="43"/>
    </location>
</feature>
<dbReference type="CDD" id="cd19481">
    <property type="entry name" value="RecA-like_protease"/>
    <property type="match status" value="1"/>
</dbReference>
<dbReference type="Gene3D" id="3.40.50.300">
    <property type="entry name" value="P-loop containing nucleotide triphosphate hydrolases"/>
    <property type="match status" value="1"/>
</dbReference>
<dbReference type="InterPro" id="IPR003593">
    <property type="entry name" value="AAA+_ATPase"/>
</dbReference>
<accession>A0AAE0WFP4</accession>
<dbReference type="GO" id="GO:0005524">
    <property type="term" value="F:ATP binding"/>
    <property type="evidence" value="ECO:0007669"/>
    <property type="project" value="InterPro"/>
</dbReference>
<feature type="compositionally biased region" description="Basic and acidic residues" evidence="1">
    <location>
        <begin position="1"/>
        <end position="40"/>
    </location>
</feature>
<dbReference type="SMART" id="SM00382">
    <property type="entry name" value="AAA"/>
    <property type="match status" value="1"/>
</dbReference>
<protein>
    <recommendedName>
        <fullName evidence="2">AAA+ ATPase domain-containing protein</fullName>
    </recommendedName>
</protein>
<dbReference type="GO" id="GO:0016887">
    <property type="term" value="F:ATP hydrolysis activity"/>
    <property type="evidence" value="ECO:0007669"/>
    <property type="project" value="InterPro"/>
</dbReference>
<reference evidence="3" key="1">
    <citation type="submission" date="2023-07" db="EMBL/GenBank/DDBJ databases">
        <title>Black Yeasts Isolated from many extreme environments.</title>
        <authorList>
            <person name="Coleine C."/>
            <person name="Stajich J.E."/>
            <person name="Selbmann L."/>
        </authorList>
    </citation>
    <scope>NUCLEOTIDE SEQUENCE</scope>
    <source>
        <strain evidence="3">CCFEE 5485</strain>
    </source>
</reference>
<dbReference type="Pfam" id="PF00004">
    <property type="entry name" value="AAA"/>
    <property type="match status" value="1"/>
</dbReference>
<gene>
    <name evidence="3" type="ORF">LTR78_008516</name>
</gene>
<feature type="domain" description="AAA+ ATPase" evidence="2">
    <location>
        <begin position="586"/>
        <end position="716"/>
    </location>
</feature>
<dbReference type="InterPro" id="IPR003959">
    <property type="entry name" value="ATPase_AAA_core"/>
</dbReference>
<dbReference type="SUPFAM" id="SSF52540">
    <property type="entry name" value="P-loop containing nucleoside triphosphate hydrolases"/>
    <property type="match status" value="1"/>
</dbReference>
<feature type="compositionally biased region" description="Low complexity" evidence="1">
    <location>
        <begin position="90"/>
        <end position="106"/>
    </location>
</feature>
<dbReference type="Pfam" id="PF22942">
    <property type="entry name" value="DUF7025"/>
    <property type="match status" value="1"/>
</dbReference>
<feature type="compositionally biased region" description="Basic and acidic residues" evidence="1">
    <location>
        <begin position="69"/>
        <end position="89"/>
    </location>
</feature>
<dbReference type="InterPro" id="IPR027417">
    <property type="entry name" value="P-loop_NTPase"/>
</dbReference>
<dbReference type="AlphaFoldDB" id="A0AAE0WFP4"/>
<evidence type="ECO:0000256" key="1">
    <source>
        <dbReference type="SAM" id="MobiDB-lite"/>
    </source>
</evidence>
<keyword evidence="4" id="KW-1185">Reference proteome</keyword>
<evidence type="ECO:0000259" key="2">
    <source>
        <dbReference type="SMART" id="SM00382"/>
    </source>
</evidence>
<organism evidence="3 4">
    <name type="scientific">Recurvomyces mirabilis</name>
    <dbReference type="NCBI Taxonomy" id="574656"/>
    <lineage>
        <taxon>Eukaryota</taxon>
        <taxon>Fungi</taxon>
        <taxon>Dikarya</taxon>
        <taxon>Ascomycota</taxon>
        <taxon>Pezizomycotina</taxon>
        <taxon>Dothideomycetes</taxon>
        <taxon>Dothideomycetidae</taxon>
        <taxon>Mycosphaerellales</taxon>
        <taxon>Teratosphaeriaceae</taxon>
        <taxon>Recurvomyces</taxon>
    </lineage>
</organism>